<evidence type="ECO:0000313" key="2">
    <source>
        <dbReference type="EMBL" id="KAK3705528.1"/>
    </source>
</evidence>
<evidence type="ECO:0000313" key="3">
    <source>
        <dbReference type="Proteomes" id="UP001283361"/>
    </source>
</evidence>
<gene>
    <name evidence="2" type="ORF">RRG08_041402</name>
</gene>
<name>A0AAE0XR47_9GAST</name>
<comment type="caution">
    <text evidence="2">The sequence shown here is derived from an EMBL/GenBank/DDBJ whole genome shotgun (WGS) entry which is preliminary data.</text>
</comment>
<keyword evidence="3" id="KW-1185">Reference proteome</keyword>
<feature type="region of interest" description="Disordered" evidence="1">
    <location>
        <begin position="97"/>
        <end position="128"/>
    </location>
</feature>
<feature type="compositionally biased region" description="Basic and acidic residues" evidence="1">
    <location>
        <begin position="8"/>
        <end position="21"/>
    </location>
</feature>
<dbReference type="EMBL" id="JAWDGP010007770">
    <property type="protein sequence ID" value="KAK3705528.1"/>
    <property type="molecule type" value="Genomic_DNA"/>
</dbReference>
<sequence>MPYPLLMEEERQDQGMDTSPERVGEGFVEIRHVLLAIWSSQQLGMSFQTLKDQSAARHAFPAFVAQSASRHIHTTFQDESTATSLVFSTFHIYKTSPGNDLSQRFTRKESRFSSNSTTPPTTPLRHYF</sequence>
<feature type="region of interest" description="Disordered" evidence="1">
    <location>
        <begin position="1"/>
        <end position="21"/>
    </location>
</feature>
<accession>A0AAE0XR47</accession>
<reference evidence="2" key="1">
    <citation type="journal article" date="2023" name="G3 (Bethesda)">
        <title>A reference genome for the long-term kleptoplast-retaining sea slug Elysia crispata morphotype clarki.</title>
        <authorList>
            <person name="Eastman K.E."/>
            <person name="Pendleton A.L."/>
            <person name="Shaikh M.A."/>
            <person name="Suttiyut T."/>
            <person name="Ogas R."/>
            <person name="Tomko P."/>
            <person name="Gavelis G."/>
            <person name="Widhalm J.R."/>
            <person name="Wisecaver J.H."/>
        </authorList>
    </citation>
    <scope>NUCLEOTIDE SEQUENCE</scope>
    <source>
        <strain evidence="2">ECLA1</strain>
    </source>
</reference>
<organism evidence="2 3">
    <name type="scientific">Elysia crispata</name>
    <name type="common">lettuce slug</name>
    <dbReference type="NCBI Taxonomy" id="231223"/>
    <lineage>
        <taxon>Eukaryota</taxon>
        <taxon>Metazoa</taxon>
        <taxon>Spiralia</taxon>
        <taxon>Lophotrochozoa</taxon>
        <taxon>Mollusca</taxon>
        <taxon>Gastropoda</taxon>
        <taxon>Heterobranchia</taxon>
        <taxon>Euthyneura</taxon>
        <taxon>Panpulmonata</taxon>
        <taxon>Sacoglossa</taxon>
        <taxon>Placobranchoidea</taxon>
        <taxon>Plakobranchidae</taxon>
        <taxon>Elysia</taxon>
    </lineage>
</organism>
<proteinExistence type="predicted"/>
<evidence type="ECO:0000256" key="1">
    <source>
        <dbReference type="SAM" id="MobiDB-lite"/>
    </source>
</evidence>
<dbReference type="AlphaFoldDB" id="A0AAE0XR47"/>
<protein>
    <submittedName>
        <fullName evidence="2">Uncharacterized protein</fullName>
    </submittedName>
</protein>
<dbReference type="Proteomes" id="UP001283361">
    <property type="component" value="Unassembled WGS sequence"/>
</dbReference>